<dbReference type="HOGENOM" id="CLU_2409845_0_0_5"/>
<name>C7C745_METED</name>
<gene>
    <name evidence="1" type="ORF">METD_I2557</name>
</gene>
<evidence type="ECO:0000313" key="1">
    <source>
        <dbReference type="EMBL" id="CAX24209.1"/>
    </source>
</evidence>
<proteinExistence type="predicted"/>
<dbReference type="EMBL" id="FP103042">
    <property type="protein sequence ID" value="CAX24209.1"/>
    <property type="molecule type" value="Genomic_DNA"/>
</dbReference>
<dbReference type="AlphaFoldDB" id="C7C745"/>
<evidence type="ECO:0000313" key="2">
    <source>
        <dbReference type="Proteomes" id="UP000008070"/>
    </source>
</evidence>
<organism evidence="1 2">
    <name type="scientific">Methylorubrum extorquens (strain DSM 6343 / CIP 106787 / DM4)</name>
    <name type="common">Methylobacterium extorquens</name>
    <dbReference type="NCBI Taxonomy" id="661410"/>
    <lineage>
        <taxon>Bacteria</taxon>
        <taxon>Pseudomonadati</taxon>
        <taxon>Pseudomonadota</taxon>
        <taxon>Alphaproteobacteria</taxon>
        <taxon>Hyphomicrobiales</taxon>
        <taxon>Methylobacteriaceae</taxon>
        <taxon>Methylorubrum</taxon>
    </lineage>
</organism>
<protein>
    <submittedName>
        <fullName evidence="1">Uncharacterized protein</fullName>
    </submittedName>
</protein>
<dbReference type="KEGG" id="mdi:METDI2557"/>
<dbReference type="Proteomes" id="UP000008070">
    <property type="component" value="Chromosome"/>
</dbReference>
<accession>C7C745</accession>
<reference evidence="2" key="1">
    <citation type="journal article" date="2009" name="PLoS ONE">
        <title>Methylobacterium genome sequences: a reference blueprint to investigate microbial metabolism of C1 compounds from natural and industrial sources.</title>
        <authorList>
            <person name="Vuilleumier S."/>
            <person name="Chistoserdova L."/>
            <person name="Lee M.-C."/>
            <person name="Bringel F."/>
            <person name="Lajus A."/>
            <person name="Zhou Y."/>
            <person name="Gourion B."/>
            <person name="Barbe V."/>
            <person name="Chang J."/>
            <person name="Cruveiller S."/>
            <person name="Dossat C."/>
            <person name="Gillett W."/>
            <person name="Gruffaz C."/>
            <person name="Haugen E."/>
            <person name="Hourcade E."/>
            <person name="Levy R."/>
            <person name="Mangenot S."/>
            <person name="Muller E."/>
            <person name="Nadalig T."/>
            <person name="Pagni M."/>
            <person name="Penny C."/>
            <person name="Peyraud R."/>
            <person name="Robinson D.G."/>
            <person name="Roche D."/>
            <person name="Rouy Z."/>
            <person name="Saenampechek C."/>
            <person name="Salvignol G."/>
            <person name="Vallenet D."/>
            <person name="Wu Z."/>
            <person name="Marx C.J."/>
            <person name="Vorholt J.A."/>
            <person name="Olson M.V."/>
            <person name="Kaul R."/>
            <person name="Weissenbach J."/>
            <person name="Medigue C."/>
            <person name="Lidstrom M.E."/>
        </authorList>
    </citation>
    <scope>NUCLEOTIDE SEQUENCE [LARGE SCALE GENOMIC DNA]</scope>
    <source>
        <strain evidence="2">DSM 6343 / CIP 106787 / DM4</strain>
    </source>
</reference>
<sequence>MTMFHSMHATIARLNADKLRATPHVVPQPGLLRTVMGDDVFLAALDERRRWIAAHCDEKIGMSDLRDVQGHTIGKSYHFARELDAIAFRLMF</sequence>